<protein>
    <recommendedName>
        <fullName evidence="1">F-box domain-containing protein</fullName>
    </recommendedName>
</protein>
<feature type="domain" description="F-box" evidence="1">
    <location>
        <begin position="50"/>
        <end position="103"/>
    </location>
</feature>
<sequence>MARGTSIPVESSATVGPSRTDIRRVIDKEIEDLYERIRARRSDRNKLAPISELPEELLSTIFSMVLLESRKSCPEDLHWIKVTYVCQRWRHIALDNLALWVHIPFHWPKWVPEMTRRSRSAIVKIKLDAHSFSPSCFLVLCEFLAAHLPRVRSITIRPPFPPNTWLQALFENLPARSAKFLEHFNVQGPHVDPVVFNPVLHLERILTDPSSFKKLKIRGTVDWRSNILNSLTHFVLLYDDRRGNESPSFMQSEFLNALARMRSLQVLCLHHIPLPCVAGNFPPGFSDIVSLPHLRMLFLSGSTSIICSILRHTSFPENTQVRLTPRISTASEVAAVAAIKWPLARTLKLVVEEEGVWLSAWSQDMILQHPQTDTKGSSMALNVSWEWLPHSGGVERDRFIAEAILKLCKAFPFRSLNTLSVISEVELPGIIAHSLAEAFGRQPEVHTVNIVGLALKAFLGFIAADARVQEGDSSMASVNFPSLRYLSMHLGSFKESWVSVQVLPDVLKQRKALGMALKHVVLEQCSHLLASDVKRMRKNVDKVTWDRFVSVYTSSESSSDEDDDWDMSQ</sequence>
<evidence type="ECO:0000259" key="1">
    <source>
        <dbReference type="Pfam" id="PF12937"/>
    </source>
</evidence>
<evidence type="ECO:0000313" key="3">
    <source>
        <dbReference type="Proteomes" id="UP000053424"/>
    </source>
</evidence>
<dbReference type="EMBL" id="KN831777">
    <property type="protein sequence ID" value="KIM42663.1"/>
    <property type="molecule type" value="Genomic_DNA"/>
</dbReference>
<gene>
    <name evidence="2" type="ORF">M413DRAFT_26683</name>
</gene>
<proteinExistence type="predicted"/>
<dbReference type="Proteomes" id="UP000053424">
    <property type="component" value="Unassembled WGS sequence"/>
</dbReference>
<evidence type="ECO:0000313" key="2">
    <source>
        <dbReference type="EMBL" id="KIM42663.1"/>
    </source>
</evidence>
<dbReference type="SUPFAM" id="SSF52047">
    <property type="entry name" value="RNI-like"/>
    <property type="match status" value="1"/>
</dbReference>
<reference evidence="2 3" key="1">
    <citation type="submission" date="2014-04" db="EMBL/GenBank/DDBJ databases">
        <authorList>
            <consortium name="DOE Joint Genome Institute"/>
            <person name="Kuo A."/>
            <person name="Gay G."/>
            <person name="Dore J."/>
            <person name="Kohler A."/>
            <person name="Nagy L.G."/>
            <person name="Floudas D."/>
            <person name="Copeland A."/>
            <person name="Barry K.W."/>
            <person name="Cichocki N."/>
            <person name="Veneault-Fourrey C."/>
            <person name="LaButti K."/>
            <person name="Lindquist E.A."/>
            <person name="Lipzen A."/>
            <person name="Lundell T."/>
            <person name="Morin E."/>
            <person name="Murat C."/>
            <person name="Sun H."/>
            <person name="Tunlid A."/>
            <person name="Henrissat B."/>
            <person name="Grigoriev I.V."/>
            <person name="Hibbett D.S."/>
            <person name="Martin F."/>
            <person name="Nordberg H.P."/>
            <person name="Cantor M.N."/>
            <person name="Hua S.X."/>
        </authorList>
    </citation>
    <scope>NUCLEOTIDE SEQUENCE [LARGE SCALE GENOMIC DNA]</scope>
    <source>
        <strain evidence="3">h7</strain>
    </source>
</reference>
<name>A0A0C2XYH2_HEBCY</name>
<organism evidence="2 3">
    <name type="scientific">Hebeloma cylindrosporum</name>
    <dbReference type="NCBI Taxonomy" id="76867"/>
    <lineage>
        <taxon>Eukaryota</taxon>
        <taxon>Fungi</taxon>
        <taxon>Dikarya</taxon>
        <taxon>Basidiomycota</taxon>
        <taxon>Agaricomycotina</taxon>
        <taxon>Agaricomycetes</taxon>
        <taxon>Agaricomycetidae</taxon>
        <taxon>Agaricales</taxon>
        <taxon>Agaricineae</taxon>
        <taxon>Hymenogastraceae</taxon>
        <taxon>Hebeloma</taxon>
    </lineage>
</organism>
<accession>A0A0C2XYH2</accession>
<dbReference type="HOGENOM" id="CLU_024199_2_3_1"/>
<dbReference type="Pfam" id="PF12937">
    <property type="entry name" value="F-box-like"/>
    <property type="match status" value="1"/>
</dbReference>
<dbReference type="STRING" id="686832.A0A0C2XYH2"/>
<dbReference type="Gene3D" id="1.20.1280.50">
    <property type="match status" value="1"/>
</dbReference>
<dbReference type="AlphaFoldDB" id="A0A0C2XYH2"/>
<dbReference type="InterPro" id="IPR001810">
    <property type="entry name" value="F-box_dom"/>
</dbReference>
<keyword evidence="3" id="KW-1185">Reference proteome</keyword>
<reference evidence="3" key="2">
    <citation type="submission" date="2015-01" db="EMBL/GenBank/DDBJ databases">
        <title>Evolutionary Origins and Diversification of the Mycorrhizal Mutualists.</title>
        <authorList>
            <consortium name="DOE Joint Genome Institute"/>
            <consortium name="Mycorrhizal Genomics Consortium"/>
            <person name="Kohler A."/>
            <person name="Kuo A."/>
            <person name="Nagy L.G."/>
            <person name="Floudas D."/>
            <person name="Copeland A."/>
            <person name="Barry K.W."/>
            <person name="Cichocki N."/>
            <person name="Veneault-Fourrey C."/>
            <person name="LaButti K."/>
            <person name="Lindquist E.A."/>
            <person name="Lipzen A."/>
            <person name="Lundell T."/>
            <person name="Morin E."/>
            <person name="Murat C."/>
            <person name="Riley R."/>
            <person name="Ohm R."/>
            <person name="Sun H."/>
            <person name="Tunlid A."/>
            <person name="Henrissat B."/>
            <person name="Grigoriev I.V."/>
            <person name="Hibbett D.S."/>
            <person name="Martin F."/>
        </authorList>
    </citation>
    <scope>NUCLEOTIDE SEQUENCE [LARGE SCALE GENOMIC DNA]</scope>
    <source>
        <strain evidence="3">h7</strain>
    </source>
</reference>
<dbReference type="OrthoDB" id="2869795at2759"/>